<dbReference type="Proteomes" id="UP000226442">
    <property type="component" value="Unassembled WGS sequence"/>
</dbReference>
<keyword evidence="3" id="KW-1185">Reference proteome</keyword>
<keyword evidence="1" id="KW-1133">Transmembrane helix</keyword>
<dbReference type="EMBL" id="NXIB02000020">
    <property type="protein sequence ID" value="PHX56439.1"/>
    <property type="molecule type" value="Genomic_DNA"/>
</dbReference>
<evidence type="ECO:0000313" key="2">
    <source>
        <dbReference type="EMBL" id="PHX56439.1"/>
    </source>
</evidence>
<accession>A0A2G4F3W6</accession>
<protein>
    <submittedName>
        <fullName evidence="2">Molecular chaperone DnaJ</fullName>
    </submittedName>
</protein>
<sequence length="203" mass="22638">MSDSTPYQLLEVDENASFDEVQEARTRLAEHYSNDRKRLESIEAAYDAILMDRLRQRQEGKIKVPERIRFPERLSPPTTSFTPSAPSGSPAWLQRLIDTPSRSDILWPAGIYAGLGGLSIYPAANNSLLQLTLALGVGSCLYFLNRKEQKFGRALLLTLLALVFGLLLGGLLTSAVNPAFITTEKFIALFTFLTLWLVSSFLR</sequence>
<proteinExistence type="predicted"/>
<dbReference type="AlphaFoldDB" id="A0A2G4F3W6"/>
<dbReference type="InterPro" id="IPR021788">
    <property type="entry name" value="CPP1-like"/>
</dbReference>
<feature type="transmembrane region" description="Helical" evidence="1">
    <location>
        <begin position="127"/>
        <end position="144"/>
    </location>
</feature>
<evidence type="ECO:0000313" key="3">
    <source>
        <dbReference type="Proteomes" id="UP000226442"/>
    </source>
</evidence>
<evidence type="ECO:0000256" key="1">
    <source>
        <dbReference type="SAM" id="Phobius"/>
    </source>
</evidence>
<dbReference type="Pfam" id="PF11833">
    <property type="entry name" value="CPP1-like"/>
    <property type="match status" value="1"/>
</dbReference>
<reference evidence="2" key="1">
    <citation type="submission" date="2017-10" db="EMBL/GenBank/DDBJ databases">
        <title>Draft genome sequence of the planktic cyanobacteria Tychonema bourrellyi isolated from alpine lentic freshwater.</title>
        <authorList>
            <person name="Tett A."/>
            <person name="Armanini F."/>
            <person name="Asnicar F."/>
            <person name="Boscaini A."/>
            <person name="Pasolli E."/>
            <person name="Zolfo M."/>
            <person name="Donati C."/>
            <person name="Salmaso N."/>
            <person name="Segata N."/>
        </authorList>
    </citation>
    <scope>NUCLEOTIDE SEQUENCE</scope>
    <source>
        <strain evidence="2">FEM_GT703</strain>
    </source>
</reference>
<keyword evidence="1" id="KW-0472">Membrane</keyword>
<feature type="transmembrane region" description="Helical" evidence="1">
    <location>
        <begin position="105"/>
        <end position="121"/>
    </location>
</feature>
<comment type="caution">
    <text evidence="2">The sequence shown here is derived from an EMBL/GenBank/DDBJ whole genome shotgun (WGS) entry which is preliminary data.</text>
</comment>
<feature type="transmembrane region" description="Helical" evidence="1">
    <location>
        <begin position="156"/>
        <end position="180"/>
    </location>
</feature>
<keyword evidence="1" id="KW-0812">Transmembrane</keyword>
<dbReference type="PANTHER" id="PTHR33372:SF2">
    <property type="entry name" value="PROTEIN CHAPERONE-LIKE PROTEIN OF POR1, CHLOROPLASTIC"/>
    <property type="match status" value="1"/>
</dbReference>
<organism evidence="2 3">
    <name type="scientific">Tychonema bourrellyi FEM_GT703</name>
    <dbReference type="NCBI Taxonomy" id="2040638"/>
    <lineage>
        <taxon>Bacteria</taxon>
        <taxon>Bacillati</taxon>
        <taxon>Cyanobacteriota</taxon>
        <taxon>Cyanophyceae</taxon>
        <taxon>Oscillatoriophycideae</taxon>
        <taxon>Oscillatoriales</taxon>
        <taxon>Microcoleaceae</taxon>
        <taxon>Tychonema</taxon>
    </lineage>
</organism>
<dbReference type="OrthoDB" id="483084at2"/>
<name>A0A2G4F3W6_9CYAN</name>
<dbReference type="RefSeq" id="WP_096828674.1">
    <property type="nucleotide sequence ID" value="NZ_NXIB02000020.1"/>
</dbReference>
<gene>
    <name evidence="2" type="ORF">CP500_005400</name>
</gene>
<feature type="transmembrane region" description="Helical" evidence="1">
    <location>
        <begin position="186"/>
        <end position="202"/>
    </location>
</feature>
<dbReference type="PANTHER" id="PTHR33372">
    <property type="match status" value="1"/>
</dbReference>